<keyword evidence="2" id="KW-0732">Signal</keyword>
<dbReference type="EMBL" id="JAOANI010000002">
    <property type="protein sequence ID" value="MCT7357603.1"/>
    <property type="molecule type" value="Genomic_DNA"/>
</dbReference>
<dbReference type="RefSeq" id="WP_260974536.1">
    <property type="nucleotide sequence ID" value="NZ_JAOANI010000002.1"/>
</dbReference>
<accession>A0A9X3ARB5</accession>
<feature type="compositionally biased region" description="Polar residues" evidence="1">
    <location>
        <begin position="60"/>
        <end position="76"/>
    </location>
</feature>
<reference evidence="4" key="2">
    <citation type="submission" date="2022-08" db="EMBL/GenBank/DDBJ databases">
        <authorList>
            <person name="Dong C."/>
        </authorList>
    </citation>
    <scope>NUCLEOTIDE SEQUENCE</scope>
    <source>
        <strain evidence="4">59MF3M-4</strain>
    </source>
</reference>
<sequence length="186" mass="20135">MKILLFTSALILPALSMAEGINCNSLNEWSAPIEGMQVNQHHIFCGEPAKGNNAKGFHSMPQNQPPSDYISSQKGDSPNASGIYTLKRIALSFNKNTHIKSFSSMFPDHCTQAQVNASIVYSQQNASGNCANPGWAKCGPNAPDNDNGNKYCKGFPAKHFEIATAVLPDDNSKINTGFPIYKANKN</sequence>
<evidence type="ECO:0000256" key="2">
    <source>
        <dbReference type="SAM" id="SignalP"/>
    </source>
</evidence>
<evidence type="ECO:0000313" key="4">
    <source>
        <dbReference type="EMBL" id="MCT7357603.1"/>
    </source>
</evidence>
<evidence type="ECO:0000313" key="5">
    <source>
        <dbReference type="Proteomes" id="UP001147830"/>
    </source>
</evidence>
<organism evidence="4 5">
    <name type="scientific">Thalassolituus pacificus</name>
    <dbReference type="NCBI Taxonomy" id="2975440"/>
    <lineage>
        <taxon>Bacteria</taxon>
        <taxon>Pseudomonadati</taxon>
        <taxon>Pseudomonadota</taxon>
        <taxon>Gammaproteobacteria</taxon>
        <taxon>Oceanospirillales</taxon>
        <taxon>Oceanospirillaceae</taxon>
        <taxon>Thalassolituus</taxon>
    </lineage>
</organism>
<dbReference type="GO" id="GO:0004519">
    <property type="term" value="F:endonuclease activity"/>
    <property type="evidence" value="ECO:0007669"/>
    <property type="project" value="InterPro"/>
</dbReference>
<feature type="domain" description="Bacterial EndoU nuclease" evidence="3">
    <location>
        <begin position="39"/>
        <end position="125"/>
    </location>
</feature>
<evidence type="ECO:0000259" key="3">
    <source>
        <dbReference type="Pfam" id="PF14436"/>
    </source>
</evidence>
<feature type="signal peptide" evidence="2">
    <location>
        <begin position="1"/>
        <end position="18"/>
    </location>
</feature>
<keyword evidence="5" id="KW-1185">Reference proteome</keyword>
<name>A0A9X3ARB5_9GAMM</name>
<feature type="chain" id="PRO_5040754161" evidence="2">
    <location>
        <begin position="19"/>
        <end position="186"/>
    </location>
</feature>
<evidence type="ECO:0000256" key="1">
    <source>
        <dbReference type="SAM" id="MobiDB-lite"/>
    </source>
</evidence>
<comment type="caution">
    <text evidence="4">The sequence shown here is derived from an EMBL/GenBank/DDBJ whole genome shotgun (WGS) entry which is preliminary data.</text>
</comment>
<gene>
    <name evidence="4" type="ORF">NYR02_01015</name>
</gene>
<protein>
    <submittedName>
        <fullName evidence="4">EndoU domain-containing protein</fullName>
    </submittedName>
</protein>
<reference evidence="4" key="1">
    <citation type="journal article" date="2022" name="Front. Microbiol.">
        <title>Genome-based taxonomic rearrangement of Oceanobacter-related bacteria including the description of Thalassolituus hydrocarbonoclasticus sp. nov. and Thalassolituus pacificus sp. nov. and emended description of the genus Thalassolituus.</title>
        <authorList>
            <person name="Dong C."/>
            <person name="Wei L."/>
            <person name="Wang J."/>
            <person name="Lai Q."/>
            <person name="Huang Z."/>
            <person name="Shao Z."/>
        </authorList>
    </citation>
    <scope>NUCLEOTIDE SEQUENCE</scope>
    <source>
        <strain evidence="4">59MF3M-4</strain>
    </source>
</reference>
<dbReference type="InterPro" id="IPR029501">
    <property type="entry name" value="EndoU_bac"/>
</dbReference>
<dbReference type="AlphaFoldDB" id="A0A9X3ARB5"/>
<proteinExistence type="predicted"/>
<feature type="region of interest" description="Disordered" evidence="1">
    <location>
        <begin position="54"/>
        <end position="76"/>
    </location>
</feature>
<dbReference type="Proteomes" id="UP001147830">
    <property type="component" value="Unassembled WGS sequence"/>
</dbReference>
<dbReference type="Pfam" id="PF14436">
    <property type="entry name" value="EndoU_bacteria"/>
    <property type="match status" value="1"/>
</dbReference>